<feature type="non-terminal residue" evidence="6">
    <location>
        <position position="185"/>
    </location>
</feature>
<gene>
    <name evidence="6" type="ORF">FIBSPDRAFT_858944</name>
</gene>
<reference evidence="6 7" key="1">
    <citation type="journal article" date="2016" name="Mol. Biol. Evol.">
        <title>Comparative Genomics of Early-Diverging Mushroom-Forming Fungi Provides Insights into the Origins of Lignocellulose Decay Capabilities.</title>
        <authorList>
            <person name="Nagy L.G."/>
            <person name="Riley R."/>
            <person name="Tritt A."/>
            <person name="Adam C."/>
            <person name="Daum C."/>
            <person name="Floudas D."/>
            <person name="Sun H."/>
            <person name="Yadav J.S."/>
            <person name="Pangilinan J."/>
            <person name="Larsson K.H."/>
            <person name="Matsuura K."/>
            <person name="Barry K."/>
            <person name="Labutti K."/>
            <person name="Kuo R."/>
            <person name="Ohm R.A."/>
            <person name="Bhattacharya S.S."/>
            <person name="Shirouzu T."/>
            <person name="Yoshinaga Y."/>
            <person name="Martin F.M."/>
            <person name="Grigoriev I.V."/>
            <person name="Hibbett D.S."/>
        </authorList>
    </citation>
    <scope>NUCLEOTIDE SEQUENCE [LARGE SCALE GENOMIC DNA]</scope>
    <source>
        <strain evidence="6 7">CBS 109695</strain>
    </source>
</reference>
<dbReference type="Proteomes" id="UP000076532">
    <property type="component" value="Unassembled WGS sequence"/>
</dbReference>
<evidence type="ECO:0000313" key="7">
    <source>
        <dbReference type="Proteomes" id="UP000076532"/>
    </source>
</evidence>
<evidence type="ECO:0000256" key="3">
    <source>
        <dbReference type="ARBA" id="ARBA00022989"/>
    </source>
</evidence>
<name>A0A166LIZ7_9AGAM</name>
<dbReference type="InterPro" id="IPR005828">
    <property type="entry name" value="MFS_sugar_transport-like"/>
</dbReference>
<dbReference type="GO" id="GO:0022857">
    <property type="term" value="F:transmembrane transporter activity"/>
    <property type="evidence" value="ECO:0007669"/>
    <property type="project" value="InterPro"/>
</dbReference>
<dbReference type="EMBL" id="KV417535">
    <property type="protein sequence ID" value="KZP23007.1"/>
    <property type="molecule type" value="Genomic_DNA"/>
</dbReference>
<keyword evidence="4 5" id="KW-0472">Membrane</keyword>
<proteinExistence type="predicted"/>
<sequence length="185" mass="20162">RLDLACLTNGYLAQRLHDDRPAVASALSLGEDAVLLGAVIMVISALGMLINARFFIGMNFTFAASAAPMLVIEVSYPVCRVQLTSAYNSLWYSGNIVVTVDRGGSPPSSRASPPCCKSASTLAYYHADGDENEVHAADCVLHRRDPAYHLRAKGFNVFNFVISLALIFNQYGHPIALAHLKWKYD</sequence>
<keyword evidence="2 5" id="KW-0812">Transmembrane</keyword>
<evidence type="ECO:0000313" key="6">
    <source>
        <dbReference type="EMBL" id="KZP23007.1"/>
    </source>
</evidence>
<feature type="non-terminal residue" evidence="6">
    <location>
        <position position="1"/>
    </location>
</feature>
<dbReference type="OrthoDB" id="6133115at2759"/>
<dbReference type="Gene3D" id="1.20.1250.20">
    <property type="entry name" value="MFS general substrate transporter like domains"/>
    <property type="match status" value="1"/>
</dbReference>
<feature type="transmembrane region" description="Helical" evidence="5">
    <location>
        <begin position="33"/>
        <end position="56"/>
    </location>
</feature>
<keyword evidence="7" id="KW-1185">Reference proteome</keyword>
<dbReference type="GO" id="GO:0016020">
    <property type="term" value="C:membrane"/>
    <property type="evidence" value="ECO:0007669"/>
    <property type="project" value="UniProtKB-SubCell"/>
</dbReference>
<organism evidence="6 7">
    <name type="scientific">Athelia psychrophila</name>
    <dbReference type="NCBI Taxonomy" id="1759441"/>
    <lineage>
        <taxon>Eukaryota</taxon>
        <taxon>Fungi</taxon>
        <taxon>Dikarya</taxon>
        <taxon>Basidiomycota</taxon>
        <taxon>Agaricomycotina</taxon>
        <taxon>Agaricomycetes</taxon>
        <taxon>Agaricomycetidae</taxon>
        <taxon>Atheliales</taxon>
        <taxon>Atheliaceae</taxon>
        <taxon>Athelia</taxon>
    </lineage>
</organism>
<evidence type="ECO:0000256" key="1">
    <source>
        <dbReference type="ARBA" id="ARBA00004370"/>
    </source>
</evidence>
<dbReference type="InterPro" id="IPR036259">
    <property type="entry name" value="MFS_trans_sf"/>
</dbReference>
<accession>A0A166LIZ7</accession>
<protein>
    <submittedName>
        <fullName evidence="6">Uncharacterized protein</fullName>
    </submittedName>
</protein>
<comment type="subcellular location">
    <subcellularLocation>
        <location evidence="1">Membrane</location>
    </subcellularLocation>
</comment>
<dbReference type="Pfam" id="PF00083">
    <property type="entry name" value="Sugar_tr"/>
    <property type="match status" value="1"/>
</dbReference>
<evidence type="ECO:0000256" key="4">
    <source>
        <dbReference type="ARBA" id="ARBA00023136"/>
    </source>
</evidence>
<dbReference type="AlphaFoldDB" id="A0A166LIZ7"/>
<evidence type="ECO:0000256" key="5">
    <source>
        <dbReference type="SAM" id="Phobius"/>
    </source>
</evidence>
<dbReference type="STRING" id="436010.A0A166LIZ7"/>
<keyword evidence="3 5" id="KW-1133">Transmembrane helix</keyword>
<evidence type="ECO:0000256" key="2">
    <source>
        <dbReference type="ARBA" id="ARBA00022692"/>
    </source>
</evidence>